<evidence type="ECO:0000256" key="8">
    <source>
        <dbReference type="ARBA" id="ARBA00047973"/>
    </source>
</evidence>
<dbReference type="InterPro" id="IPR010203">
    <property type="entry name" value="RraA"/>
</dbReference>
<keyword evidence="5 9" id="KW-0479">Metal-binding</keyword>
<organism evidence="11 12">
    <name type="scientific">Vreelandella nigrificans</name>
    <dbReference type="NCBI Taxonomy" id="2042704"/>
    <lineage>
        <taxon>Bacteria</taxon>
        <taxon>Pseudomonadati</taxon>
        <taxon>Pseudomonadota</taxon>
        <taxon>Gammaproteobacteria</taxon>
        <taxon>Oceanospirillales</taxon>
        <taxon>Halomonadaceae</taxon>
        <taxon>Vreelandella</taxon>
    </lineage>
</organism>
<dbReference type="EC" id="4.1.1.112" evidence="10"/>
<comment type="cofactor">
    <cofactor evidence="2 10">
        <name>a divalent metal cation</name>
        <dbReference type="ChEBI" id="CHEBI:60240"/>
    </cofactor>
</comment>
<evidence type="ECO:0000313" key="11">
    <source>
        <dbReference type="EMBL" id="PCF94858.1"/>
    </source>
</evidence>
<dbReference type="SUPFAM" id="SSF89562">
    <property type="entry name" value="RraA-like"/>
    <property type="match status" value="1"/>
</dbReference>
<comment type="caution">
    <text evidence="11">The sequence shown here is derived from an EMBL/GenBank/DDBJ whole genome shotgun (WGS) entry which is preliminary data.</text>
</comment>
<dbReference type="Proteomes" id="UP000218677">
    <property type="component" value="Unassembled WGS sequence"/>
</dbReference>
<evidence type="ECO:0000256" key="2">
    <source>
        <dbReference type="ARBA" id="ARBA00001968"/>
    </source>
</evidence>
<dbReference type="InterPro" id="IPR036704">
    <property type="entry name" value="RraA/RraA-like_sf"/>
</dbReference>
<comment type="function">
    <text evidence="7 10">Catalyzes the aldol cleavage of 4-hydroxy-4-methyl-2-oxoglutarate (HMG) into 2 molecules of pyruvate. Also contains a secondary oxaloacetate (OAA) decarboxylase activity due to the common pyruvate enolate transition state formed following C-C bond cleavage in the retro-aldol and decarboxylation reactions.</text>
</comment>
<dbReference type="AlphaFoldDB" id="A0A2A4HHJ2"/>
<comment type="subunit">
    <text evidence="4 10">Homotrimer.</text>
</comment>
<gene>
    <name evidence="11" type="ORF">CPA45_14665</name>
</gene>
<comment type="similarity">
    <text evidence="3 10">Belongs to the class II aldolase/RraA-like family.</text>
</comment>
<dbReference type="PANTHER" id="PTHR33254">
    <property type="entry name" value="4-HYDROXY-4-METHYL-2-OXOGLUTARATE ALDOLASE 3-RELATED"/>
    <property type="match status" value="1"/>
</dbReference>
<evidence type="ECO:0000313" key="12">
    <source>
        <dbReference type="Proteomes" id="UP000218677"/>
    </source>
</evidence>
<dbReference type="GO" id="GO:0008428">
    <property type="term" value="F:ribonuclease inhibitor activity"/>
    <property type="evidence" value="ECO:0007669"/>
    <property type="project" value="InterPro"/>
</dbReference>
<keyword evidence="12" id="KW-1185">Reference proteome</keyword>
<protein>
    <recommendedName>
        <fullName evidence="10">4-hydroxy-4-methyl-2-oxoglutarate aldolase</fullName>
        <shortName evidence="10">HMG aldolase</shortName>
        <ecNumber evidence="10">4.1.1.112</ecNumber>
        <ecNumber evidence="10">4.1.3.17</ecNumber>
    </recommendedName>
    <alternativeName>
        <fullName evidence="10">Oxaloacetate decarboxylase</fullName>
    </alternativeName>
</protein>
<dbReference type="GO" id="GO:0047443">
    <property type="term" value="F:4-hydroxy-4-methyl-2-oxoglutarate aldolase activity"/>
    <property type="evidence" value="ECO:0007669"/>
    <property type="project" value="UniProtKB-EC"/>
</dbReference>
<dbReference type="PANTHER" id="PTHR33254:SF4">
    <property type="entry name" value="4-HYDROXY-4-METHYL-2-OXOGLUTARATE ALDOLASE 3-RELATED"/>
    <property type="match status" value="1"/>
</dbReference>
<dbReference type="Pfam" id="PF03737">
    <property type="entry name" value="RraA-like"/>
    <property type="match status" value="1"/>
</dbReference>
<comment type="catalytic activity">
    <reaction evidence="8 10">
        <text>oxaloacetate + H(+) = pyruvate + CO2</text>
        <dbReference type="Rhea" id="RHEA:15641"/>
        <dbReference type="ChEBI" id="CHEBI:15361"/>
        <dbReference type="ChEBI" id="CHEBI:15378"/>
        <dbReference type="ChEBI" id="CHEBI:16452"/>
        <dbReference type="ChEBI" id="CHEBI:16526"/>
        <dbReference type="EC" id="4.1.1.112"/>
    </reaction>
</comment>
<keyword evidence="9" id="KW-0460">Magnesium</keyword>
<evidence type="ECO:0000256" key="3">
    <source>
        <dbReference type="ARBA" id="ARBA00008621"/>
    </source>
</evidence>
<evidence type="ECO:0000256" key="4">
    <source>
        <dbReference type="ARBA" id="ARBA00011233"/>
    </source>
</evidence>
<dbReference type="OrthoDB" id="943692at2"/>
<evidence type="ECO:0000256" key="10">
    <source>
        <dbReference type="RuleBase" id="RU004338"/>
    </source>
</evidence>
<dbReference type="NCBIfam" id="NF006875">
    <property type="entry name" value="PRK09372.1"/>
    <property type="match status" value="1"/>
</dbReference>
<dbReference type="InterPro" id="IPR005493">
    <property type="entry name" value="RraA/RraA-like"/>
</dbReference>
<dbReference type="GO" id="GO:0008948">
    <property type="term" value="F:oxaloacetate decarboxylase activity"/>
    <property type="evidence" value="ECO:0007669"/>
    <property type="project" value="UniProtKB-EC"/>
</dbReference>
<evidence type="ECO:0000256" key="1">
    <source>
        <dbReference type="ARBA" id="ARBA00001342"/>
    </source>
</evidence>
<evidence type="ECO:0000256" key="9">
    <source>
        <dbReference type="PIRSR" id="PIRSR605493-1"/>
    </source>
</evidence>
<dbReference type="GO" id="GO:0046872">
    <property type="term" value="F:metal ion binding"/>
    <property type="evidence" value="ECO:0007669"/>
    <property type="project" value="UniProtKB-KW"/>
</dbReference>
<feature type="binding site" evidence="9">
    <location>
        <position position="100"/>
    </location>
    <ligand>
        <name>substrate</name>
    </ligand>
</feature>
<evidence type="ECO:0000256" key="6">
    <source>
        <dbReference type="ARBA" id="ARBA00023239"/>
    </source>
</evidence>
<accession>A0A2A4HHJ2</accession>
<keyword evidence="6 10" id="KW-0456">Lyase</keyword>
<dbReference type="Gene3D" id="3.50.30.40">
    <property type="entry name" value="Ribonuclease E inhibitor RraA/RraA-like"/>
    <property type="match status" value="1"/>
</dbReference>
<comment type="cofactor">
    <cofactor evidence="9">
        <name>Mg(2+)</name>
        <dbReference type="ChEBI" id="CHEBI:18420"/>
    </cofactor>
</comment>
<sequence>MTTTHAIATPDLCDTYPDVTVLEPIFANFGGIDSFYGPIRTVKCFEDNSLVKQAVAELGDGAVLVVDAGGSNRCAMLGDMLAEQAAKNGWAGVVMFGCVRDVDILVTLPLGVQALGSHPRRSEKHGEGQRDIPVTFAGATLRPGQWLYADNNGIIIANKALDLSE</sequence>
<feature type="binding site" evidence="9">
    <location>
        <position position="101"/>
    </location>
    <ligand>
        <name>Mg(2+)</name>
        <dbReference type="ChEBI" id="CHEBI:18420"/>
    </ligand>
</feature>
<comment type="catalytic activity">
    <reaction evidence="1 10">
        <text>4-hydroxy-4-methyl-2-oxoglutarate = 2 pyruvate</text>
        <dbReference type="Rhea" id="RHEA:22748"/>
        <dbReference type="ChEBI" id="CHEBI:15361"/>
        <dbReference type="ChEBI" id="CHEBI:58276"/>
        <dbReference type="EC" id="4.1.3.17"/>
    </reaction>
</comment>
<reference evidence="12" key="1">
    <citation type="submission" date="2017-09" db="EMBL/GenBank/DDBJ databases">
        <authorList>
            <person name="Cho G.-S."/>
            <person name="Oguntoyinbo F.A."/>
            <person name="Cnockaert M."/>
            <person name="Kabisch J."/>
            <person name="Neve H."/>
            <person name="Bockelmann W."/>
            <person name="Wenning M."/>
            <person name="Franz C.M."/>
            <person name="Vandamme P."/>
        </authorList>
    </citation>
    <scope>NUCLEOTIDE SEQUENCE [LARGE SCALE GENOMIC DNA]</scope>
    <source>
        <strain evidence="12">MBT G8648</strain>
    </source>
</reference>
<dbReference type="CDD" id="cd16841">
    <property type="entry name" value="RraA_family"/>
    <property type="match status" value="1"/>
</dbReference>
<dbReference type="GO" id="GO:0051252">
    <property type="term" value="P:regulation of RNA metabolic process"/>
    <property type="evidence" value="ECO:0007669"/>
    <property type="project" value="InterPro"/>
</dbReference>
<evidence type="ECO:0000256" key="7">
    <source>
        <dbReference type="ARBA" id="ARBA00025046"/>
    </source>
</evidence>
<dbReference type="NCBIfam" id="TIGR01935">
    <property type="entry name" value="NOT-MenG"/>
    <property type="match status" value="1"/>
</dbReference>
<name>A0A2A4HHJ2_9GAMM</name>
<feature type="binding site" evidence="9">
    <location>
        <begin position="78"/>
        <end position="81"/>
    </location>
    <ligand>
        <name>substrate</name>
    </ligand>
</feature>
<proteinExistence type="inferred from homology"/>
<dbReference type="RefSeq" id="WP_096652705.1">
    <property type="nucleotide sequence ID" value="NZ_NWUX01000014.1"/>
</dbReference>
<evidence type="ECO:0000256" key="5">
    <source>
        <dbReference type="ARBA" id="ARBA00022723"/>
    </source>
</evidence>
<dbReference type="EC" id="4.1.3.17" evidence="10"/>
<dbReference type="EMBL" id="NWUX01000014">
    <property type="protein sequence ID" value="PCF94858.1"/>
    <property type="molecule type" value="Genomic_DNA"/>
</dbReference>